<feature type="region of interest" description="Disordered" evidence="1">
    <location>
        <begin position="1"/>
        <end position="28"/>
    </location>
</feature>
<name>A0A7J8PTT8_GOSRA</name>
<sequence>KIEATSRAREGGARRRCSLSGQKIEIKQ</sequence>
<protein>
    <submittedName>
        <fullName evidence="2">Uncharacterized protein</fullName>
    </submittedName>
</protein>
<feature type="non-terminal residue" evidence="2">
    <location>
        <position position="28"/>
    </location>
</feature>
<dbReference type="EMBL" id="JABEZZ010000008">
    <property type="protein sequence ID" value="MBA0592282.1"/>
    <property type="molecule type" value="Genomic_DNA"/>
</dbReference>
<dbReference type="Proteomes" id="UP000593578">
    <property type="component" value="Unassembled WGS sequence"/>
</dbReference>
<gene>
    <name evidence="2" type="ORF">Gorai_009266</name>
</gene>
<organism evidence="2 3">
    <name type="scientific">Gossypium raimondii</name>
    <name type="common">Peruvian cotton</name>
    <name type="synonym">Gossypium klotzschianum subsp. raimondii</name>
    <dbReference type="NCBI Taxonomy" id="29730"/>
    <lineage>
        <taxon>Eukaryota</taxon>
        <taxon>Viridiplantae</taxon>
        <taxon>Streptophyta</taxon>
        <taxon>Embryophyta</taxon>
        <taxon>Tracheophyta</taxon>
        <taxon>Spermatophyta</taxon>
        <taxon>Magnoliopsida</taxon>
        <taxon>eudicotyledons</taxon>
        <taxon>Gunneridae</taxon>
        <taxon>Pentapetalae</taxon>
        <taxon>rosids</taxon>
        <taxon>malvids</taxon>
        <taxon>Malvales</taxon>
        <taxon>Malvaceae</taxon>
        <taxon>Malvoideae</taxon>
        <taxon>Gossypium</taxon>
    </lineage>
</organism>
<proteinExistence type="predicted"/>
<evidence type="ECO:0000313" key="2">
    <source>
        <dbReference type="EMBL" id="MBA0592282.1"/>
    </source>
</evidence>
<feature type="non-terminal residue" evidence="2">
    <location>
        <position position="1"/>
    </location>
</feature>
<dbReference type="AlphaFoldDB" id="A0A7J8PTT8"/>
<evidence type="ECO:0000313" key="3">
    <source>
        <dbReference type="Proteomes" id="UP000593578"/>
    </source>
</evidence>
<feature type="compositionally biased region" description="Basic and acidic residues" evidence="1">
    <location>
        <begin position="1"/>
        <end position="13"/>
    </location>
</feature>
<comment type="caution">
    <text evidence="2">The sequence shown here is derived from an EMBL/GenBank/DDBJ whole genome shotgun (WGS) entry which is preliminary data.</text>
</comment>
<accession>A0A7J8PTT8</accession>
<reference evidence="2 3" key="1">
    <citation type="journal article" date="2019" name="Genome Biol. Evol.">
        <title>Insights into the evolution of the New World diploid cottons (Gossypium, subgenus Houzingenia) based on genome sequencing.</title>
        <authorList>
            <person name="Grover C.E."/>
            <person name="Arick M.A. 2nd"/>
            <person name="Thrash A."/>
            <person name="Conover J.L."/>
            <person name="Sanders W.S."/>
            <person name="Peterson D.G."/>
            <person name="Frelichowski J.E."/>
            <person name="Scheffler J.A."/>
            <person name="Scheffler B.E."/>
            <person name="Wendel J.F."/>
        </authorList>
    </citation>
    <scope>NUCLEOTIDE SEQUENCE [LARGE SCALE GENOMIC DNA]</scope>
    <source>
        <strain evidence="2">8</strain>
        <tissue evidence="2">Leaf</tissue>
    </source>
</reference>
<evidence type="ECO:0000256" key="1">
    <source>
        <dbReference type="SAM" id="MobiDB-lite"/>
    </source>
</evidence>